<dbReference type="AlphaFoldDB" id="A0A7J6B088"/>
<proteinExistence type="predicted"/>
<sequence length="75" mass="8108">MSNILEIQKLGDLFVVKCGTSSGGPASRYQHAGVCCSEEEKTIIQLTLSPFRPSSSRHPKSSSGPDWQASTHRCS</sequence>
<dbReference type="EMBL" id="JAAGNN010000006">
    <property type="protein sequence ID" value="KAF4088524.1"/>
    <property type="molecule type" value="Genomic_DNA"/>
</dbReference>
<accession>A0A7J6B088</accession>
<gene>
    <name evidence="2" type="ORF">AMELA_G00083100</name>
</gene>
<evidence type="ECO:0000313" key="2">
    <source>
        <dbReference type="EMBL" id="KAF4088524.1"/>
    </source>
</evidence>
<name>A0A7J6B088_AMEME</name>
<protein>
    <submittedName>
        <fullName evidence="2">Uncharacterized protein</fullName>
    </submittedName>
</protein>
<feature type="region of interest" description="Disordered" evidence="1">
    <location>
        <begin position="49"/>
        <end position="75"/>
    </location>
</feature>
<evidence type="ECO:0000256" key="1">
    <source>
        <dbReference type="SAM" id="MobiDB-lite"/>
    </source>
</evidence>
<keyword evidence="3" id="KW-1185">Reference proteome</keyword>
<dbReference type="Proteomes" id="UP000593565">
    <property type="component" value="Unassembled WGS sequence"/>
</dbReference>
<evidence type="ECO:0000313" key="3">
    <source>
        <dbReference type="Proteomes" id="UP000593565"/>
    </source>
</evidence>
<comment type="caution">
    <text evidence="2">The sequence shown here is derived from an EMBL/GenBank/DDBJ whole genome shotgun (WGS) entry which is preliminary data.</text>
</comment>
<organism evidence="2 3">
    <name type="scientific">Ameiurus melas</name>
    <name type="common">Black bullhead</name>
    <name type="synonym">Silurus melas</name>
    <dbReference type="NCBI Taxonomy" id="219545"/>
    <lineage>
        <taxon>Eukaryota</taxon>
        <taxon>Metazoa</taxon>
        <taxon>Chordata</taxon>
        <taxon>Craniata</taxon>
        <taxon>Vertebrata</taxon>
        <taxon>Euteleostomi</taxon>
        <taxon>Actinopterygii</taxon>
        <taxon>Neopterygii</taxon>
        <taxon>Teleostei</taxon>
        <taxon>Ostariophysi</taxon>
        <taxon>Siluriformes</taxon>
        <taxon>Ictaluridae</taxon>
        <taxon>Ameiurus</taxon>
    </lineage>
</organism>
<reference evidence="2 3" key="1">
    <citation type="submission" date="2020-02" db="EMBL/GenBank/DDBJ databases">
        <title>A chromosome-scale genome assembly of the black bullhead catfish (Ameiurus melas).</title>
        <authorList>
            <person name="Wen M."/>
            <person name="Zham M."/>
            <person name="Cabau C."/>
            <person name="Klopp C."/>
            <person name="Donnadieu C."/>
            <person name="Roques C."/>
            <person name="Bouchez O."/>
            <person name="Lampietro C."/>
            <person name="Jouanno E."/>
            <person name="Herpin A."/>
            <person name="Louis A."/>
            <person name="Berthelot C."/>
            <person name="Parey E."/>
            <person name="Roest-Crollius H."/>
            <person name="Braasch I."/>
            <person name="Postlethwait J."/>
            <person name="Robinson-Rechavi M."/>
            <person name="Echchiki A."/>
            <person name="Begum T."/>
            <person name="Montfort J."/>
            <person name="Schartl M."/>
            <person name="Bobe J."/>
            <person name="Guiguen Y."/>
        </authorList>
    </citation>
    <scope>NUCLEOTIDE SEQUENCE [LARGE SCALE GENOMIC DNA]</scope>
    <source>
        <strain evidence="2">M_S1</strain>
        <tissue evidence="2">Blood</tissue>
    </source>
</reference>